<comment type="caution">
    <text evidence="2">The sequence shown here is derived from an EMBL/GenBank/DDBJ whole genome shotgun (WGS) entry which is preliminary data.</text>
</comment>
<gene>
    <name evidence="2" type="ORF">OBRU01_06364</name>
</gene>
<feature type="compositionally biased region" description="Low complexity" evidence="1">
    <location>
        <begin position="36"/>
        <end position="51"/>
    </location>
</feature>
<dbReference type="Proteomes" id="UP000037510">
    <property type="component" value="Unassembled WGS sequence"/>
</dbReference>
<reference evidence="2 3" key="1">
    <citation type="journal article" date="2015" name="Genome Biol. Evol.">
        <title>The genome of winter moth (Operophtera brumata) provides a genomic perspective on sexual dimorphism and phenology.</title>
        <authorList>
            <person name="Derks M.F."/>
            <person name="Smit S."/>
            <person name="Salis L."/>
            <person name="Schijlen E."/>
            <person name="Bossers A."/>
            <person name="Mateman C."/>
            <person name="Pijl A.S."/>
            <person name="de Ridder D."/>
            <person name="Groenen M.A."/>
            <person name="Visser M.E."/>
            <person name="Megens H.J."/>
        </authorList>
    </citation>
    <scope>NUCLEOTIDE SEQUENCE [LARGE SCALE GENOMIC DNA]</scope>
    <source>
        <strain evidence="2">WM2013NL</strain>
        <tissue evidence="2">Head and thorax</tissue>
    </source>
</reference>
<dbReference type="STRING" id="104452.A0A0L7L9V1"/>
<evidence type="ECO:0000313" key="3">
    <source>
        <dbReference type="Proteomes" id="UP000037510"/>
    </source>
</evidence>
<feature type="region of interest" description="Disordered" evidence="1">
    <location>
        <begin position="32"/>
        <end position="54"/>
    </location>
</feature>
<name>A0A0L7L9V1_OPEBR</name>
<dbReference type="EMBL" id="JTDY01002130">
    <property type="protein sequence ID" value="KOB72036.1"/>
    <property type="molecule type" value="Genomic_DNA"/>
</dbReference>
<proteinExistence type="predicted"/>
<dbReference type="AlphaFoldDB" id="A0A0L7L9V1"/>
<protein>
    <submittedName>
        <fullName evidence="2">Putative glutamate receptor 2-like protein</fullName>
    </submittedName>
</protein>
<keyword evidence="3" id="KW-1185">Reference proteome</keyword>
<keyword evidence="2" id="KW-0675">Receptor</keyword>
<organism evidence="2 3">
    <name type="scientific">Operophtera brumata</name>
    <name type="common">Winter moth</name>
    <name type="synonym">Phalaena brumata</name>
    <dbReference type="NCBI Taxonomy" id="104452"/>
    <lineage>
        <taxon>Eukaryota</taxon>
        <taxon>Metazoa</taxon>
        <taxon>Ecdysozoa</taxon>
        <taxon>Arthropoda</taxon>
        <taxon>Hexapoda</taxon>
        <taxon>Insecta</taxon>
        <taxon>Pterygota</taxon>
        <taxon>Neoptera</taxon>
        <taxon>Endopterygota</taxon>
        <taxon>Lepidoptera</taxon>
        <taxon>Glossata</taxon>
        <taxon>Ditrysia</taxon>
        <taxon>Geometroidea</taxon>
        <taxon>Geometridae</taxon>
        <taxon>Larentiinae</taxon>
        <taxon>Operophtera</taxon>
    </lineage>
</organism>
<dbReference type="Gene3D" id="3.40.190.10">
    <property type="entry name" value="Periplasmic binding protein-like II"/>
    <property type="match status" value="1"/>
</dbReference>
<sequence length="238" mass="26832">MTGRLNAPESKPFLYHWVVCITGLSRRPGAVLFTRPSPSTGPSSSPELPSSGCRRHHVSTNGLVPATQISEWLCLLNKHNIQIINLDITTKENKEKYYSYIKKALDISEDRTSLILCEPQECEDVLTEATPDHLHHLTLVNWWAGSLYKSPVLPSADKAPPWHFVRFKNDSSINVTGGRDDKLLSLMANKLNFRYQYYDPPDRSQGSSISGNGTFKGTLGLIWKRVSYIYLILVCINQ</sequence>
<evidence type="ECO:0000256" key="1">
    <source>
        <dbReference type="SAM" id="MobiDB-lite"/>
    </source>
</evidence>
<evidence type="ECO:0000313" key="2">
    <source>
        <dbReference type="EMBL" id="KOB72036.1"/>
    </source>
</evidence>
<accession>A0A0L7L9V1</accession>